<name>A0ACB7PHN9_9PEZI</name>
<proteinExistence type="predicted"/>
<accession>A0ACB7PHN9</accession>
<evidence type="ECO:0000313" key="2">
    <source>
        <dbReference type="Proteomes" id="UP000724584"/>
    </source>
</evidence>
<comment type="caution">
    <text evidence="1">The sequence shown here is derived from an EMBL/GenBank/DDBJ whole genome shotgun (WGS) entry which is preliminary data.</text>
</comment>
<organism evidence="1 2">
    <name type="scientific">Chaetomium tenue</name>
    <dbReference type="NCBI Taxonomy" id="1854479"/>
    <lineage>
        <taxon>Eukaryota</taxon>
        <taxon>Fungi</taxon>
        <taxon>Dikarya</taxon>
        <taxon>Ascomycota</taxon>
        <taxon>Pezizomycotina</taxon>
        <taxon>Sordariomycetes</taxon>
        <taxon>Sordariomycetidae</taxon>
        <taxon>Sordariales</taxon>
        <taxon>Chaetomiaceae</taxon>
        <taxon>Chaetomium</taxon>
    </lineage>
</organism>
<sequence>MGVTHSLHTRYTAHFILKLSTRQGTQLLPISPTIAVLFHLFTFQPSLGKTHNPLHLSMDTQNKDDVPQALPAASCTPLERRLVAWCCFLYTVILNILLRIFVLPHVSGSTLLGCIAPVTRILASIFSLTLHEYLTGEESINPWVRGAINILPIILVDYVFGGCDRSCGAKHFVSRGYFVTH</sequence>
<gene>
    <name evidence="1" type="ORF">F5144DRAFT_88214</name>
</gene>
<protein>
    <submittedName>
        <fullName evidence="1">Uncharacterized protein</fullName>
    </submittedName>
</protein>
<evidence type="ECO:0000313" key="1">
    <source>
        <dbReference type="EMBL" id="KAH6640211.1"/>
    </source>
</evidence>
<keyword evidence="2" id="KW-1185">Reference proteome</keyword>
<dbReference type="EMBL" id="JAGIZQ010000002">
    <property type="protein sequence ID" value="KAH6640211.1"/>
    <property type="molecule type" value="Genomic_DNA"/>
</dbReference>
<dbReference type="Proteomes" id="UP000724584">
    <property type="component" value="Unassembled WGS sequence"/>
</dbReference>
<reference evidence="1 2" key="1">
    <citation type="journal article" date="2021" name="Nat. Commun.">
        <title>Genetic determinants of endophytism in the Arabidopsis root mycobiome.</title>
        <authorList>
            <person name="Mesny F."/>
            <person name="Miyauchi S."/>
            <person name="Thiergart T."/>
            <person name="Pickel B."/>
            <person name="Atanasova L."/>
            <person name="Karlsson M."/>
            <person name="Huettel B."/>
            <person name="Barry K.W."/>
            <person name="Haridas S."/>
            <person name="Chen C."/>
            <person name="Bauer D."/>
            <person name="Andreopoulos W."/>
            <person name="Pangilinan J."/>
            <person name="LaButti K."/>
            <person name="Riley R."/>
            <person name="Lipzen A."/>
            <person name="Clum A."/>
            <person name="Drula E."/>
            <person name="Henrissat B."/>
            <person name="Kohler A."/>
            <person name="Grigoriev I.V."/>
            <person name="Martin F.M."/>
            <person name="Hacquard S."/>
        </authorList>
    </citation>
    <scope>NUCLEOTIDE SEQUENCE [LARGE SCALE GENOMIC DNA]</scope>
    <source>
        <strain evidence="1 2">MPI-SDFR-AT-0079</strain>
    </source>
</reference>